<dbReference type="CDD" id="cd00464">
    <property type="entry name" value="SK"/>
    <property type="match status" value="1"/>
</dbReference>
<evidence type="ECO:0000256" key="6">
    <source>
        <dbReference type="ARBA" id="ARBA00023141"/>
    </source>
</evidence>
<keyword evidence="7" id="KW-0460">Magnesium</keyword>
<dbReference type="GO" id="GO:0008652">
    <property type="term" value="P:amino acid biosynthetic process"/>
    <property type="evidence" value="ECO:0007669"/>
    <property type="project" value="UniProtKB-KW"/>
</dbReference>
<evidence type="ECO:0000256" key="5">
    <source>
        <dbReference type="ARBA" id="ARBA00022840"/>
    </source>
</evidence>
<evidence type="ECO:0000313" key="8">
    <source>
        <dbReference type="EMBL" id="OLS02353.1"/>
    </source>
</evidence>
<dbReference type="UniPathway" id="UPA00053">
    <property type="reaction ID" value="UER00088"/>
</dbReference>
<evidence type="ECO:0000256" key="2">
    <source>
        <dbReference type="ARBA" id="ARBA00022679"/>
    </source>
</evidence>
<dbReference type="InterPro" id="IPR027417">
    <property type="entry name" value="P-loop_NTPase"/>
</dbReference>
<feature type="binding site" evidence="7">
    <location>
        <position position="17"/>
    </location>
    <ligand>
        <name>Mg(2+)</name>
        <dbReference type="ChEBI" id="CHEBI:18420"/>
    </ligand>
</feature>
<dbReference type="EMBL" id="LTDM01000032">
    <property type="protein sequence ID" value="OLS02353.1"/>
    <property type="molecule type" value="Genomic_DNA"/>
</dbReference>
<feature type="binding site" evidence="7">
    <location>
        <position position="59"/>
    </location>
    <ligand>
        <name>substrate</name>
    </ligand>
</feature>
<keyword evidence="1 7" id="KW-0028">Amino-acid biosynthesis</keyword>
<keyword evidence="3 7" id="KW-0547">Nucleotide-binding</keyword>
<dbReference type="RefSeq" id="WP_075727147.1">
    <property type="nucleotide sequence ID" value="NZ_LTDM01000032.1"/>
</dbReference>
<feature type="binding site" evidence="7">
    <location>
        <position position="138"/>
    </location>
    <ligand>
        <name>substrate</name>
    </ligand>
</feature>
<comment type="subcellular location">
    <subcellularLocation>
        <location evidence="7">Cytoplasm</location>
    </subcellularLocation>
</comment>
<gene>
    <name evidence="7 8" type="primary">aroK</name>
    <name evidence="8" type="ORF">TICRE_17400</name>
</gene>
<evidence type="ECO:0000256" key="7">
    <source>
        <dbReference type="HAMAP-Rule" id="MF_00109"/>
    </source>
</evidence>
<comment type="caution">
    <text evidence="7">Lacks conserved residue(s) required for the propagation of feature annotation.</text>
</comment>
<comment type="catalytic activity">
    <reaction evidence="7">
        <text>shikimate + ATP = 3-phosphoshikimate + ADP + H(+)</text>
        <dbReference type="Rhea" id="RHEA:13121"/>
        <dbReference type="ChEBI" id="CHEBI:15378"/>
        <dbReference type="ChEBI" id="CHEBI:30616"/>
        <dbReference type="ChEBI" id="CHEBI:36208"/>
        <dbReference type="ChEBI" id="CHEBI:145989"/>
        <dbReference type="ChEBI" id="CHEBI:456216"/>
        <dbReference type="EC" id="2.7.1.71"/>
    </reaction>
</comment>
<dbReference type="Proteomes" id="UP000186112">
    <property type="component" value="Unassembled WGS sequence"/>
</dbReference>
<dbReference type="Pfam" id="PF01202">
    <property type="entry name" value="SKI"/>
    <property type="match status" value="1"/>
</dbReference>
<dbReference type="AlphaFoldDB" id="A0A1U7M4W3"/>
<keyword evidence="2 7" id="KW-0808">Transferase</keyword>
<comment type="subunit">
    <text evidence="7">Monomer.</text>
</comment>
<dbReference type="GO" id="GO:0004765">
    <property type="term" value="F:shikimate kinase activity"/>
    <property type="evidence" value="ECO:0007669"/>
    <property type="project" value="UniProtKB-UniRule"/>
</dbReference>
<evidence type="ECO:0000256" key="1">
    <source>
        <dbReference type="ARBA" id="ARBA00022605"/>
    </source>
</evidence>
<keyword evidence="7" id="KW-0479">Metal-binding</keyword>
<reference evidence="8 9" key="1">
    <citation type="submission" date="2016-02" db="EMBL/GenBank/DDBJ databases">
        <title>Genome sequence of Tissierella creatinophila DSM 6911.</title>
        <authorList>
            <person name="Poehlein A."/>
            <person name="Daniel R."/>
        </authorList>
    </citation>
    <scope>NUCLEOTIDE SEQUENCE [LARGE SCALE GENOMIC DNA]</scope>
    <source>
        <strain evidence="8 9">DSM 6911</strain>
    </source>
</reference>
<dbReference type="HAMAP" id="MF_00109">
    <property type="entry name" value="Shikimate_kinase"/>
    <property type="match status" value="1"/>
</dbReference>
<keyword evidence="6 7" id="KW-0057">Aromatic amino acid biosynthesis</keyword>
<evidence type="ECO:0000256" key="4">
    <source>
        <dbReference type="ARBA" id="ARBA00022777"/>
    </source>
</evidence>
<organism evidence="8 9">
    <name type="scientific">Tissierella creatinophila DSM 6911</name>
    <dbReference type="NCBI Taxonomy" id="1123403"/>
    <lineage>
        <taxon>Bacteria</taxon>
        <taxon>Bacillati</taxon>
        <taxon>Bacillota</taxon>
        <taxon>Tissierellia</taxon>
        <taxon>Tissierellales</taxon>
        <taxon>Tissierellaceae</taxon>
        <taxon>Tissierella</taxon>
    </lineage>
</organism>
<keyword evidence="4 7" id="KW-0418">Kinase</keyword>
<proteinExistence type="inferred from homology"/>
<dbReference type="InterPro" id="IPR031322">
    <property type="entry name" value="Shikimate/glucono_kinase"/>
</dbReference>
<dbReference type="Gene3D" id="3.40.50.300">
    <property type="entry name" value="P-loop containing nucleotide triphosphate hydrolases"/>
    <property type="match status" value="1"/>
</dbReference>
<comment type="cofactor">
    <cofactor evidence="7">
        <name>Mg(2+)</name>
        <dbReference type="ChEBI" id="CHEBI:18420"/>
    </cofactor>
    <text evidence="7">Binds 1 Mg(2+) ion per subunit.</text>
</comment>
<dbReference type="GO" id="GO:0009423">
    <property type="term" value="P:chorismate biosynthetic process"/>
    <property type="evidence" value="ECO:0007669"/>
    <property type="project" value="UniProtKB-UniRule"/>
</dbReference>
<dbReference type="PANTHER" id="PTHR21087:SF16">
    <property type="entry name" value="SHIKIMATE KINASE 1, CHLOROPLASTIC"/>
    <property type="match status" value="1"/>
</dbReference>
<keyword evidence="7" id="KW-0963">Cytoplasm</keyword>
<comment type="similarity">
    <text evidence="7">Belongs to the shikimate kinase family.</text>
</comment>
<dbReference type="SUPFAM" id="SSF52540">
    <property type="entry name" value="P-loop containing nucleoside triphosphate hydrolases"/>
    <property type="match status" value="1"/>
</dbReference>
<accession>A0A1U7M4W3</accession>
<feature type="binding site" evidence="7">
    <location>
        <position position="119"/>
    </location>
    <ligand>
        <name>ATP</name>
        <dbReference type="ChEBI" id="CHEBI:30616"/>
    </ligand>
</feature>
<dbReference type="GO" id="GO:0005524">
    <property type="term" value="F:ATP binding"/>
    <property type="evidence" value="ECO:0007669"/>
    <property type="project" value="UniProtKB-UniRule"/>
</dbReference>
<dbReference type="GO" id="GO:0005829">
    <property type="term" value="C:cytosol"/>
    <property type="evidence" value="ECO:0007669"/>
    <property type="project" value="TreeGrafter"/>
</dbReference>
<comment type="function">
    <text evidence="7">Catalyzes the specific phosphorylation of the 3-hydroxyl group of shikimic acid using ATP as a cosubstrate.</text>
</comment>
<dbReference type="PANTHER" id="PTHR21087">
    <property type="entry name" value="SHIKIMATE KINASE"/>
    <property type="match status" value="1"/>
</dbReference>
<feature type="binding site" evidence="7">
    <location>
        <position position="81"/>
    </location>
    <ligand>
        <name>substrate</name>
    </ligand>
</feature>
<dbReference type="PRINTS" id="PR01100">
    <property type="entry name" value="SHIKIMTKNASE"/>
</dbReference>
<name>A0A1U7M4W3_TISCR</name>
<dbReference type="EC" id="2.7.1.71" evidence="7"/>
<dbReference type="GO" id="GO:0000287">
    <property type="term" value="F:magnesium ion binding"/>
    <property type="evidence" value="ECO:0007669"/>
    <property type="project" value="UniProtKB-UniRule"/>
</dbReference>
<protein>
    <recommendedName>
        <fullName evidence="7">Shikimate kinase</fullName>
        <shortName evidence="7">SK</shortName>
        <ecNumber evidence="7">2.7.1.71</ecNumber>
    </recommendedName>
</protein>
<comment type="caution">
    <text evidence="8">The sequence shown here is derived from an EMBL/GenBank/DDBJ whole genome shotgun (WGS) entry which is preliminary data.</text>
</comment>
<dbReference type="InterPro" id="IPR000623">
    <property type="entry name" value="Shikimate_kinase/TSH1"/>
</dbReference>
<feature type="binding site" evidence="7">
    <location>
        <begin position="13"/>
        <end position="18"/>
    </location>
    <ligand>
        <name>ATP</name>
        <dbReference type="ChEBI" id="CHEBI:30616"/>
    </ligand>
</feature>
<evidence type="ECO:0000256" key="3">
    <source>
        <dbReference type="ARBA" id="ARBA00022741"/>
    </source>
</evidence>
<keyword evidence="5 7" id="KW-0067">ATP-binding</keyword>
<dbReference type="OrthoDB" id="9792692at2"/>
<keyword evidence="9" id="KW-1185">Reference proteome</keyword>
<sequence length="171" mass="19476">MVDYSIVLIGFMGTGKSTVAKVLSKQLNLELIDTDKSIEKKTGLTISEIFEKYGEKGFRDIETDIIKDLKDKKEKIISCGGGVCLRDENIKNLKTNHRVILLEASARVILERIKDDDTRPILKDKTDIESVEMIMKRRKASYQKCADLIIDTDEKSVEKIVDEIIEKLNIK</sequence>
<feature type="binding site" evidence="7">
    <location>
        <position position="35"/>
    </location>
    <ligand>
        <name>substrate</name>
    </ligand>
</feature>
<dbReference type="GO" id="GO:0009073">
    <property type="term" value="P:aromatic amino acid family biosynthetic process"/>
    <property type="evidence" value="ECO:0007669"/>
    <property type="project" value="UniProtKB-KW"/>
</dbReference>
<comment type="pathway">
    <text evidence="7">Metabolic intermediate biosynthesis; chorismate biosynthesis; chorismate from D-erythrose 4-phosphate and phosphoenolpyruvate: step 5/7.</text>
</comment>
<evidence type="ECO:0000313" key="9">
    <source>
        <dbReference type="Proteomes" id="UP000186112"/>
    </source>
</evidence>